<gene>
    <name evidence="1" type="ORF">SAMN05192549_1235</name>
</gene>
<dbReference type="EMBL" id="FRCX01000023">
    <property type="protein sequence ID" value="SHN44554.1"/>
    <property type="molecule type" value="Genomic_DNA"/>
</dbReference>
<sequence length="1330" mass="147670">MTHESTSGADAPGSGAHNQPGSGAYSILGYEYQIDVSVWLALDLVLESKLAQELILEPASQEDLEADLTDAEPARVTSDLPLASYRMIVQVKLRSGDAWTMPGIQSLLQHGTVRKSAFQRLEEDPRARYLLVTNAALNGRTRDLGVRRPGNWPKAEKTADLKSLPPDYAGRVAIIGNQDEERLGLDIEQKLLESFRIPRPNLRDCRLALREEARARIVGAGAGRWIREELEQLIKSHGGYIASSPELRHYVHPTNWPELIGAMSTQYAVFIVGQSGTGKTISTHKLYEELRATNPGLTRVPITLGPEQLENDNTLPPVLYDIVDPWGKYNFDPRRRPWNSQLSQAFSRASHDRMIVATSRRDVAQAAGALNTVQSWVINLEAEHYGKSERISLYRSLIDDLPWALQGVATSNLSKVLEQLGTPLEIQKFFDALPTIDIDHRHNPKALINEAVRKAHHESIERTVIDQIEEREDLVAATVIWALLKLNDKISIDLLRQLEEEFFDLDPRYEKGFQPLLNFFVAARNLRQIDSTVSYFHPRVESGIEQALGRDRLGVQRTLRLLIDRLVLLDGASEHWGVRSAAHLLFAADRTPDIKPRISNESRAAIDNWLVEALSEGGKDFGNFLAVAASAGSPRSDVAEVARFLLHRPDQSFGYMDMWFLPVHDEQWYARMRASPIAKVVLEKFIQCVLPNSRDYYTDDFVPAVERMASGLTPAFLLAAEDAVHNGVIRTNEVIAAGALKDVEGFERIIDIAVRITTPTEDELAGYAKINLAIINGEYSEEYAQYLSESEDGWTASQFIDSYVVHVRSEFGWERIAAHKHRSFMLSAWLRAMMNAQSVSEAEVAGAFDAAYNTKEEDSVWHILESKWDAIYEPKLFERVTEGHRSTFVRLSALSCIVKHAPESLMKAVQGLFQHGRYIRLVELAVDLGGSHPTSSISPIVEEGHLEVLGMLANAPAVFREIYGAAASLVNASMPEMSVETIEFLINISDACESVRLFRLKLDEHLPAFVPEDVRWLLSNADERDDAVIAVKAAIRHQMNEDIELALSHRFSKVASLALRAFASPMEAPLPSSVLDMVQVKGNPVRSALVELLDKKPHRNHLETLLRLARDKWSTSYAQHGQAENYPVARAAVVGISKLCNIEDAAAEQLYQLAVDTADMTLRFDIFSLLASAAKPAYQLKLFELATSPGQSHVRRLAAHALLAAHEKVASEILEKVTPQFLTMSDPDIASRLLVLLCLAGSGEMILAAASALAAHRKRRVLLLLAIRFAGGRFPLVVEQIVGMLPQGHPAVDWAAGGTPASVSEQLLDGLGDVINVGQVMDLMNQSSPQ</sequence>
<protein>
    <submittedName>
        <fullName evidence="1">Uncharacterized protein</fullName>
    </submittedName>
</protein>
<name>A0A1M7REA0_9BURK</name>
<evidence type="ECO:0000313" key="2">
    <source>
        <dbReference type="Proteomes" id="UP000184339"/>
    </source>
</evidence>
<reference evidence="2" key="1">
    <citation type="submission" date="2016-11" db="EMBL/GenBank/DDBJ databases">
        <authorList>
            <person name="Varghese N."/>
            <person name="Submissions S."/>
        </authorList>
    </citation>
    <scope>NUCLEOTIDE SEQUENCE [LARGE SCALE GENOMIC DNA]</scope>
    <source>
        <strain evidence="2">Sac-22</strain>
    </source>
</reference>
<dbReference type="InterPro" id="IPR016024">
    <property type="entry name" value="ARM-type_fold"/>
</dbReference>
<accession>A0A1M7REA0</accession>
<keyword evidence="2" id="KW-1185">Reference proteome</keyword>
<proteinExistence type="predicted"/>
<dbReference type="RefSeq" id="WP_139260730.1">
    <property type="nucleotide sequence ID" value="NZ_FRCX01000023.1"/>
</dbReference>
<dbReference type="SUPFAM" id="SSF48371">
    <property type="entry name" value="ARM repeat"/>
    <property type="match status" value="1"/>
</dbReference>
<dbReference type="Proteomes" id="UP000184339">
    <property type="component" value="Unassembled WGS sequence"/>
</dbReference>
<dbReference type="OrthoDB" id="9806903at2"/>
<evidence type="ECO:0000313" key="1">
    <source>
        <dbReference type="EMBL" id="SHN44554.1"/>
    </source>
</evidence>
<organism evidence="1 2">
    <name type="scientific">Duganella sacchari</name>
    <dbReference type="NCBI Taxonomy" id="551987"/>
    <lineage>
        <taxon>Bacteria</taxon>
        <taxon>Pseudomonadati</taxon>
        <taxon>Pseudomonadota</taxon>
        <taxon>Betaproteobacteria</taxon>
        <taxon>Burkholderiales</taxon>
        <taxon>Oxalobacteraceae</taxon>
        <taxon>Telluria group</taxon>
        <taxon>Duganella</taxon>
    </lineage>
</organism>